<protein>
    <recommendedName>
        <fullName evidence="1">Glutamine synthetase</fullName>
    </recommendedName>
</protein>
<dbReference type="InterPro" id="IPR036651">
    <property type="entry name" value="Gln_synt_N_sf"/>
</dbReference>
<keyword evidence="6" id="KW-0808">Transferase</keyword>
<evidence type="ECO:0000256" key="2">
    <source>
        <dbReference type="ARBA" id="ARBA00022598"/>
    </source>
</evidence>
<evidence type="ECO:0000259" key="5">
    <source>
        <dbReference type="PROSITE" id="PS51987"/>
    </source>
</evidence>
<dbReference type="AlphaFoldDB" id="A0A5M3MRI4"/>
<evidence type="ECO:0000256" key="3">
    <source>
        <dbReference type="PROSITE-ProRule" id="PRU01331"/>
    </source>
</evidence>
<dbReference type="KEGG" id="cput:CONPUDRAFT_122260"/>
<dbReference type="OrthoDB" id="3364440at2759"/>
<keyword evidence="6" id="KW-0418">Kinase</keyword>
<dbReference type="Proteomes" id="UP000053558">
    <property type="component" value="Unassembled WGS sequence"/>
</dbReference>
<dbReference type="InterPro" id="IPR008146">
    <property type="entry name" value="Gln_synth_cat_dom"/>
</dbReference>
<comment type="caution">
    <text evidence="6">The sequence shown here is derived from an EMBL/GenBank/DDBJ whole genome shotgun (WGS) entry which is preliminary data.</text>
</comment>
<dbReference type="PROSITE" id="PS51987">
    <property type="entry name" value="GS_CATALYTIC"/>
    <property type="match status" value="1"/>
</dbReference>
<dbReference type="GO" id="GO:0004356">
    <property type="term" value="F:glutamine synthetase activity"/>
    <property type="evidence" value="ECO:0007669"/>
    <property type="project" value="InterPro"/>
</dbReference>
<dbReference type="Pfam" id="PF00120">
    <property type="entry name" value="Gln-synt_C"/>
    <property type="match status" value="1"/>
</dbReference>
<dbReference type="SMART" id="SM01230">
    <property type="entry name" value="Gln-synt_C"/>
    <property type="match status" value="1"/>
</dbReference>
<name>A0A5M3MRI4_CONPW</name>
<keyword evidence="7" id="KW-1185">Reference proteome</keyword>
<dbReference type="GO" id="GO:0016301">
    <property type="term" value="F:kinase activity"/>
    <property type="evidence" value="ECO:0007669"/>
    <property type="project" value="UniProtKB-KW"/>
</dbReference>
<evidence type="ECO:0000313" key="7">
    <source>
        <dbReference type="Proteomes" id="UP000053558"/>
    </source>
</evidence>
<dbReference type="GeneID" id="19199678"/>
<evidence type="ECO:0000256" key="1">
    <source>
        <dbReference type="ARBA" id="ARBA00021364"/>
    </source>
</evidence>
<feature type="domain" description="GS catalytic" evidence="5">
    <location>
        <begin position="129"/>
        <end position="469"/>
    </location>
</feature>
<dbReference type="GO" id="GO:0006542">
    <property type="term" value="P:glutamine biosynthetic process"/>
    <property type="evidence" value="ECO:0007669"/>
    <property type="project" value="InterPro"/>
</dbReference>
<organism evidence="6 7">
    <name type="scientific">Coniophora puteana (strain RWD-64-598)</name>
    <name type="common">Brown rot fungus</name>
    <dbReference type="NCBI Taxonomy" id="741705"/>
    <lineage>
        <taxon>Eukaryota</taxon>
        <taxon>Fungi</taxon>
        <taxon>Dikarya</taxon>
        <taxon>Basidiomycota</taxon>
        <taxon>Agaricomycotina</taxon>
        <taxon>Agaricomycetes</taxon>
        <taxon>Agaricomycetidae</taxon>
        <taxon>Boletales</taxon>
        <taxon>Coniophorineae</taxon>
        <taxon>Coniophoraceae</taxon>
        <taxon>Coniophora</taxon>
    </lineage>
</organism>
<reference evidence="7" key="1">
    <citation type="journal article" date="2012" name="Science">
        <title>The Paleozoic origin of enzymatic lignin decomposition reconstructed from 31 fungal genomes.</title>
        <authorList>
            <person name="Floudas D."/>
            <person name="Binder M."/>
            <person name="Riley R."/>
            <person name="Barry K."/>
            <person name="Blanchette R.A."/>
            <person name="Henrissat B."/>
            <person name="Martinez A.T."/>
            <person name="Otillar R."/>
            <person name="Spatafora J.W."/>
            <person name="Yadav J.S."/>
            <person name="Aerts A."/>
            <person name="Benoit I."/>
            <person name="Boyd A."/>
            <person name="Carlson A."/>
            <person name="Copeland A."/>
            <person name="Coutinho P.M."/>
            <person name="de Vries R.P."/>
            <person name="Ferreira P."/>
            <person name="Findley K."/>
            <person name="Foster B."/>
            <person name="Gaskell J."/>
            <person name="Glotzer D."/>
            <person name="Gorecki P."/>
            <person name="Heitman J."/>
            <person name="Hesse C."/>
            <person name="Hori C."/>
            <person name="Igarashi K."/>
            <person name="Jurgens J.A."/>
            <person name="Kallen N."/>
            <person name="Kersten P."/>
            <person name="Kohler A."/>
            <person name="Kuees U."/>
            <person name="Kumar T.K.A."/>
            <person name="Kuo A."/>
            <person name="LaButti K."/>
            <person name="Larrondo L.F."/>
            <person name="Lindquist E."/>
            <person name="Ling A."/>
            <person name="Lombard V."/>
            <person name="Lucas S."/>
            <person name="Lundell T."/>
            <person name="Martin R."/>
            <person name="McLaughlin D.J."/>
            <person name="Morgenstern I."/>
            <person name="Morin E."/>
            <person name="Murat C."/>
            <person name="Nagy L.G."/>
            <person name="Nolan M."/>
            <person name="Ohm R.A."/>
            <person name="Patyshakuliyeva A."/>
            <person name="Rokas A."/>
            <person name="Ruiz-Duenas F.J."/>
            <person name="Sabat G."/>
            <person name="Salamov A."/>
            <person name="Samejima M."/>
            <person name="Schmutz J."/>
            <person name="Slot J.C."/>
            <person name="St John F."/>
            <person name="Stenlid J."/>
            <person name="Sun H."/>
            <person name="Sun S."/>
            <person name="Syed K."/>
            <person name="Tsang A."/>
            <person name="Wiebenga A."/>
            <person name="Young D."/>
            <person name="Pisabarro A."/>
            <person name="Eastwood D.C."/>
            <person name="Martin F."/>
            <person name="Cullen D."/>
            <person name="Grigoriev I.V."/>
            <person name="Hibbett D.S."/>
        </authorList>
    </citation>
    <scope>NUCLEOTIDE SEQUENCE [LARGE SCALE GENOMIC DNA]</scope>
    <source>
        <strain evidence="7">RWD-64-598 SS2</strain>
    </source>
</reference>
<dbReference type="PANTHER" id="PTHR43785:SF2">
    <property type="entry name" value="TYPE-1 GLUTAMINE SYNTHETASE 1"/>
    <property type="match status" value="1"/>
</dbReference>
<proteinExistence type="inferred from homology"/>
<dbReference type="Gene3D" id="3.30.590.10">
    <property type="entry name" value="Glutamine synthetase/guanido kinase, catalytic domain"/>
    <property type="match status" value="1"/>
</dbReference>
<dbReference type="EMBL" id="JH711577">
    <property type="protein sequence ID" value="EIW81762.1"/>
    <property type="molecule type" value="Genomic_DNA"/>
</dbReference>
<keyword evidence="2" id="KW-0436">Ligase</keyword>
<dbReference type="InterPro" id="IPR014746">
    <property type="entry name" value="Gln_synth/guanido_kin_cat_dom"/>
</dbReference>
<comment type="similarity">
    <text evidence="3 4">Belongs to the glutamine synthetase family.</text>
</comment>
<dbReference type="RefSeq" id="XP_007767646.1">
    <property type="nucleotide sequence ID" value="XM_007769456.1"/>
</dbReference>
<dbReference type="Gene3D" id="3.10.20.70">
    <property type="entry name" value="Glutamine synthetase, N-terminal domain"/>
    <property type="match status" value="1"/>
</dbReference>
<accession>A0A5M3MRI4</accession>
<dbReference type="SUPFAM" id="SSF55931">
    <property type="entry name" value="Glutamine synthetase/guanido kinase"/>
    <property type="match status" value="1"/>
</dbReference>
<dbReference type="OMA" id="PHGPDFM"/>
<sequence length="469" mass="50632">MSIVYTPQSVSPGTLTLEQLDGLAIEYVRIQWTDIANTTRCRVVAIAHFKKLLKTERPGVTMVSGTPLAIVNFLPPGHYPVGEQLLAMDLSTLRPLPFAPGQAVVHGFFQERVPVKVDGSLSIEVPYCPRTVLSNITKKAEEKLGVEFLVGFESEFTLLESTKPVKAVSDGAWSYASSFNAGTAGQKVLDEIAKQIRASGIELLIYHSEGGPGQYEVVTGPLPPLEAADALIQTRQIIYNAASKHELRATFAPRVYSDNCGTACHAHLSVHKPGATQPISSTSPHLNALESSFLAGLLNHLPAVTAFTLPQPASYSRVVDGIWSGGTWVSWGIDNKEVPVRLCNYAFPASRNFEVKCIDGLANPYLALSAVLGAGLTGVNKGADLHVRDCSVDRAPGQLNEKERAELGIVDRMALSWEDAIAKLEADDELIDAIGRKSVDAYLAVNKFLSSFMVAGSEEDVTTRLVESY</sequence>
<evidence type="ECO:0000313" key="6">
    <source>
        <dbReference type="EMBL" id="EIW81762.1"/>
    </source>
</evidence>
<evidence type="ECO:0000256" key="4">
    <source>
        <dbReference type="RuleBase" id="RU000384"/>
    </source>
</evidence>
<dbReference type="PANTHER" id="PTHR43785">
    <property type="entry name" value="GAMMA-GLUTAMYLPUTRESCINE SYNTHETASE"/>
    <property type="match status" value="1"/>
</dbReference>
<gene>
    <name evidence="6" type="ORF">CONPUDRAFT_122260</name>
</gene>